<accession>A0A6A5VXH9</accession>
<dbReference type="EMBL" id="ML976662">
    <property type="protein sequence ID" value="KAF1977867.1"/>
    <property type="molecule type" value="Genomic_DNA"/>
</dbReference>
<gene>
    <name evidence="1" type="ORF">BU23DRAFT_499837</name>
</gene>
<evidence type="ECO:0000313" key="1">
    <source>
        <dbReference type="EMBL" id="KAF1977867.1"/>
    </source>
</evidence>
<reference evidence="1" key="1">
    <citation type="journal article" date="2020" name="Stud. Mycol.">
        <title>101 Dothideomycetes genomes: a test case for predicting lifestyles and emergence of pathogens.</title>
        <authorList>
            <person name="Haridas S."/>
            <person name="Albert R."/>
            <person name="Binder M."/>
            <person name="Bloem J."/>
            <person name="Labutti K."/>
            <person name="Salamov A."/>
            <person name="Andreopoulos B."/>
            <person name="Baker S."/>
            <person name="Barry K."/>
            <person name="Bills G."/>
            <person name="Bluhm B."/>
            <person name="Cannon C."/>
            <person name="Castanera R."/>
            <person name="Culley D."/>
            <person name="Daum C."/>
            <person name="Ezra D."/>
            <person name="Gonzalez J."/>
            <person name="Henrissat B."/>
            <person name="Kuo A."/>
            <person name="Liang C."/>
            <person name="Lipzen A."/>
            <person name="Lutzoni F."/>
            <person name="Magnuson J."/>
            <person name="Mondo S."/>
            <person name="Nolan M."/>
            <person name="Ohm R."/>
            <person name="Pangilinan J."/>
            <person name="Park H.-J."/>
            <person name="Ramirez L."/>
            <person name="Alfaro M."/>
            <person name="Sun H."/>
            <person name="Tritt A."/>
            <person name="Yoshinaga Y."/>
            <person name="Zwiers L.-H."/>
            <person name="Turgeon B."/>
            <person name="Goodwin S."/>
            <person name="Spatafora J."/>
            <person name="Crous P."/>
            <person name="Grigoriev I."/>
        </authorList>
    </citation>
    <scope>NUCLEOTIDE SEQUENCE</scope>
    <source>
        <strain evidence="1">CBS 107.79</strain>
    </source>
</reference>
<proteinExistence type="predicted"/>
<evidence type="ECO:0000313" key="2">
    <source>
        <dbReference type="Proteomes" id="UP000800036"/>
    </source>
</evidence>
<dbReference type="AlphaFoldDB" id="A0A6A5VXH9"/>
<keyword evidence="2" id="KW-1185">Reference proteome</keyword>
<sequence>MASRTRICLLQVTRIKFSSLMRLILTHISASKSLVSCVDAGSKNNTEKSLICSLGALLGVRFYTYTPASTRTSNQSSTFITTTKRCLQLLSLRQNLAKECISPLSSTKSAYKNRRLISLPKLT</sequence>
<dbReference type="Proteomes" id="UP000800036">
    <property type="component" value="Unassembled WGS sequence"/>
</dbReference>
<protein>
    <submittedName>
        <fullName evidence="1">Uncharacterized protein</fullName>
    </submittedName>
</protein>
<organism evidence="1 2">
    <name type="scientific">Bimuria novae-zelandiae CBS 107.79</name>
    <dbReference type="NCBI Taxonomy" id="1447943"/>
    <lineage>
        <taxon>Eukaryota</taxon>
        <taxon>Fungi</taxon>
        <taxon>Dikarya</taxon>
        <taxon>Ascomycota</taxon>
        <taxon>Pezizomycotina</taxon>
        <taxon>Dothideomycetes</taxon>
        <taxon>Pleosporomycetidae</taxon>
        <taxon>Pleosporales</taxon>
        <taxon>Massarineae</taxon>
        <taxon>Didymosphaeriaceae</taxon>
        <taxon>Bimuria</taxon>
    </lineage>
</organism>
<name>A0A6A5VXH9_9PLEO</name>